<comment type="similarity">
    <text evidence="2">Belongs to the Ntn-hydrolase family.</text>
</comment>
<dbReference type="FunFam" id="3.60.20.30:FF:000001">
    <property type="entry name" value="Isoaspartyl peptidase/L-asparaginase"/>
    <property type="match status" value="1"/>
</dbReference>
<dbReference type="HOGENOM" id="CLU_021603_1_2_1"/>
<dbReference type="CDD" id="cd04702">
    <property type="entry name" value="ASRGL1_like"/>
    <property type="match status" value="1"/>
</dbReference>
<dbReference type="GO" id="GO:0033345">
    <property type="term" value="P:L-asparagine catabolic process via L-aspartate"/>
    <property type="evidence" value="ECO:0007669"/>
    <property type="project" value="TreeGrafter"/>
</dbReference>
<comment type="catalytic activity">
    <reaction evidence="6">
        <text>L-asparagine + H2O = L-aspartate + NH4(+)</text>
        <dbReference type="Rhea" id="RHEA:21016"/>
        <dbReference type="ChEBI" id="CHEBI:15377"/>
        <dbReference type="ChEBI" id="CHEBI:28938"/>
        <dbReference type="ChEBI" id="CHEBI:29991"/>
        <dbReference type="ChEBI" id="CHEBI:58048"/>
        <dbReference type="EC" id="3.5.1.1"/>
    </reaction>
</comment>
<feature type="active site" description="Nucleophile" evidence="9">
    <location>
        <position position="225"/>
    </location>
</feature>
<comment type="function">
    <text evidence="7">Has both L-asparaginase and beta-aspartyl peptidase activity. Does not have aspartylglucosaminidase activity and is inactive toward GlcNAc-L-Asn. Likewise, has no activity toward glutamine.</text>
</comment>
<organism evidence="12 13">
    <name type="scientific">Aedes aegypti</name>
    <name type="common">Yellowfever mosquito</name>
    <name type="synonym">Culex aegypti</name>
    <dbReference type="NCBI Taxonomy" id="7159"/>
    <lineage>
        <taxon>Eukaryota</taxon>
        <taxon>Metazoa</taxon>
        <taxon>Ecdysozoa</taxon>
        <taxon>Arthropoda</taxon>
        <taxon>Hexapoda</taxon>
        <taxon>Insecta</taxon>
        <taxon>Pterygota</taxon>
        <taxon>Neoptera</taxon>
        <taxon>Endopterygota</taxon>
        <taxon>Diptera</taxon>
        <taxon>Nematocera</taxon>
        <taxon>Culicoidea</taxon>
        <taxon>Culicidae</taxon>
        <taxon>Culicinae</taxon>
        <taxon>Aedini</taxon>
        <taxon>Aedes</taxon>
        <taxon>Stegomyia</taxon>
    </lineage>
</organism>
<comment type="catalytic activity">
    <reaction evidence="1">
        <text>Cleavage of a beta-linked Asp residue from the N-terminus of a polypeptide.</text>
        <dbReference type="EC" id="3.4.19.5"/>
    </reaction>
</comment>
<dbReference type="GO" id="GO:0005737">
    <property type="term" value="C:cytoplasm"/>
    <property type="evidence" value="ECO:0007669"/>
    <property type="project" value="TreeGrafter"/>
</dbReference>
<feature type="site" description="Cleavage; by autolysis" evidence="11">
    <location>
        <begin position="224"/>
        <end position="225"/>
    </location>
</feature>
<evidence type="ECO:0000256" key="6">
    <source>
        <dbReference type="ARBA" id="ARBA00049366"/>
    </source>
</evidence>
<evidence type="ECO:0000256" key="9">
    <source>
        <dbReference type="PIRSR" id="PIRSR600246-1"/>
    </source>
</evidence>
<protein>
    <submittedName>
        <fullName evidence="12">AAEL010930-PA</fullName>
    </submittedName>
</protein>
<reference evidence="12" key="3">
    <citation type="submission" date="2012-09" db="EMBL/GenBank/DDBJ databases">
        <authorList>
            <consortium name="VectorBase"/>
        </authorList>
    </citation>
    <scope>NUCLEOTIDE SEQUENCE</scope>
    <source>
        <strain evidence="12">Liverpool</strain>
    </source>
</reference>
<dbReference type="EMBL" id="CH477708">
    <property type="protein sequence ID" value="EAT37029.1"/>
    <property type="molecule type" value="Genomic_DNA"/>
</dbReference>
<evidence type="ECO:0000313" key="12">
    <source>
        <dbReference type="EMBL" id="EAT37029.1"/>
    </source>
</evidence>
<dbReference type="InterPro" id="IPR033844">
    <property type="entry name" value="ASRGL1_meta"/>
</dbReference>
<dbReference type="VEuPathDB" id="VectorBase:AAEL020441"/>
<evidence type="ECO:0000256" key="1">
    <source>
        <dbReference type="ARBA" id="ARBA00000306"/>
    </source>
</evidence>
<evidence type="ECO:0000256" key="2">
    <source>
        <dbReference type="ARBA" id="ARBA00010872"/>
    </source>
</evidence>
<dbReference type="AlphaFoldDB" id="Q16RJ1"/>
<dbReference type="SUPFAM" id="SSF56235">
    <property type="entry name" value="N-terminal nucleophile aminohydrolases (Ntn hydrolases)"/>
    <property type="match status" value="1"/>
</dbReference>
<dbReference type="Proteomes" id="UP000682892">
    <property type="component" value="Unassembled WGS sequence"/>
</dbReference>
<dbReference type="PhylomeDB" id="Q16RJ1"/>
<evidence type="ECO:0000256" key="10">
    <source>
        <dbReference type="PIRSR" id="PIRSR600246-2"/>
    </source>
</evidence>
<feature type="binding site" evidence="10">
    <location>
        <begin position="276"/>
        <end position="279"/>
    </location>
    <ligand>
        <name>substrate</name>
    </ligand>
</feature>
<dbReference type="STRING" id="7159.Q16RJ1"/>
<dbReference type="PANTHER" id="PTHR10188:SF43">
    <property type="entry name" value="ASPARAGINASE (EUROFUNG)"/>
    <property type="match status" value="1"/>
</dbReference>
<reference evidence="12" key="2">
    <citation type="journal article" date="2007" name="Science">
        <title>Genome sequence of Aedes aegypti, a major arbovirus vector.</title>
        <authorList>
            <person name="Nene V."/>
            <person name="Wortman J.R."/>
            <person name="Lawson D."/>
            <person name="Haas B."/>
            <person name="Kodira C."/>
            <person name="Tu Z.J."/>
            <person name="Loftus B."/>
            <person name="Xi Z."/>
            <person name="Megy K."/>
            <person name="Grabherr M."/>
            <person name="Ren Q."/>
            <person name="Zdobnov E.M."/>
            <person name="Lobo N.F."/>
            <person name="Campbell K.S."/>
            <person name="Brown S.E."/>
            <person name="Bonaldo M.F."/>
            <person name="Zhu J."/>
            <person name="Sinkins S.P."/>
            <person name="Hogenkamp D.G."/>
            <person name="Amedeo P."/>
            <person name="Arensburger P."/>
            <person name="Atkinson P.W."/>
            <person name="Bidwell S."/>
            <person name="Biedler J."/>
            <person name="Birney E."/>
            <person name="Bruggner R.V."/>
            <person name="Costas J."/>
            <person name="Coy M.R."/>
            <person name="Crabtree J."/>
            <person name="Crawford M."/>
            <person name="Debruyn B."/>
            <person name="Decaprio D."/>
            <person name="Eiglmeier K."/>
            <person name="Eisenstadt E."/>
            <person name="El-Dorry H."/>
            <person name="Gelbart W.M."/>
            <person name="Gomes S.L."/>
            <person name="Hammond M."/>
            <person name="Hannick L.I."/>
            <person name="Hogan J.R."/>
            <person name="Holmes M.H."/>
            <person name="Jaffe D."/>
            <person name="Johnston J.S."/>
            <person name="Kennedy R.C."/>
            <person name="Koo H."/>
            <person name="Kravitz S."/>
            <person name="Kriventseva E.V."/>
            <person name="Kulp D."/>
            <person name="Labutti K."/>
            <person name="Lee E."/>
            <person name="Li S."/>
            <person name="Lovin D.D."/>
            <person name="Mao C."/>
            <person name="Mauceli E."/>
            <person name="Menck C.F."/>
            <person name="Miller J.R."/>
            <person name="Montgomery P."/>
            <person name="Mori A."/>
            <person name="Nascimento A.L."/>
            <person name="Naveira H.F."/>
            <person name="Nusbaum C."/>
            <person name="O'leary S."/>
            <person name="Orvis J."/>
            <person name="Pertea M."/>
            <person name="Quesneville H."/>
            <person name="Reidenbach K.R."/>
            <person name="Rogers Y.H."/>
            <person name="Roth C.W."/>
            <person name="Schneider J.R."/>
            <person name="Schatz M."/>
            <person name="Shumway M."/>
            <person name="Stanke M."/>
            <person name="Stinson E.O."/>
            <person name="Tubio J.M."/>
            <person name="Vanzee J.P."/>
            <person name="Verjovski-Almeida S."/>
            <person name="Werner D."/>
            <person name="White O."/>
            <person name="Wyder S."/>
            <person name="Zeng Q."/>
            <person name="Zhao Q."/>
            <person name="Zhao Y."/>
            <person name="Hill C.A."/>
            <person name="Raikhel A.S."/>
            <person name="Soares M.B."/>
            <person name="Knudson D.L."/>
            <person name="Lee N.H."/>
            <person name="Galagan J."/>
            <person name="Salzberg S.L."/>
            <person name="Paulsen I.T."/>
            <person name="Dimopoulos G."/>
            <person name="Collins F.H."/>
            <person name="Birren B."/>
            <person name="Fraser-Liggett C.M."/>
            <person name="Severson D.W."/>
        </authorList>
    </citation>
    <scope>NUCLEOTIDE SEQUENCE [LARGE SCALE GENOMIC DNA]</scope>
    <source>
        <strain evidence="12">Liverpool</strain>
    </source>
</reference>
<name>Q16RJ1_AEDAE</name>
<dbReference type="GO" id="GO:0006508">
    <property type="term" value="P:proteolysis"/>
    <property type="evidence" value="ECO:0007669"/>
    <property type="project" value="UniProtKB-KW"/>
</dbReference>
<gene>
    <name evidence="12" type="ORF">AaeL_AAEL010930</name>
</gene>
<evidence type="ECO:0000256" key="7">
    <source>
        <dbReference type="ARBA" id="ARBA00054922"/>
    </source>
</evidence>
<evidence type="ECO:0000256" key="3">
    <source>
        <dbReference type="ARBA" id="ARBA00022670"/>
    </source>
</evidence>
<keyword evidence="3" id="KW-0645">Protease</keyword>
<dbReference type="GO" id="GO:0008798">
    <property type="term" value="F:beta-aspartyl-peptidase activity"/>
    <property type="evidence" value="ECO:0007669"/>
    <property type="project" value="UniProtKB-EC"/>
</dbReference>
<keyword evidence="4" id="KW-0378">Hydrolase</keyword>
<dbReference type="InterPro" id="IPR029055">
    <property type="entry name" value="Ntn_hydrolases_N"/>
</dbReference>
<dbReference type="InterPro" id="IPR000246">
    <property type="entry name" value="Peptidase_T2"/>
</dbReference>
<dbReference type="eggNOG" id="KOG1592">
    <property type="taxonomic scope" value="Eukaryota"/>
</dbReference>
<evidence type="ECO:0000256" key="8">
    <source>
        <dbReference type="ARBA" id="ARBA00061780"/>
    </source>
</evidence>
<accession>Q16RJ1</accession>
<proteinExistence type="inferred from homology"/>
<evidence type="ECO:0000313" key="13">
    <source>
        <dbReference type="Proteomes" id="UP000682892"/>
    </source>
</evidence>
<comment type="subunit">
    <text evidence="8">Heterodimer of an alpha and beta chain produced by autocleavage.</text>
</comment>
<dbReference type="Gene3D" id="3.60.20.30">
    <property type="entry name" value="(Glycosyl)asparaginase"/>
    <property type="match status" value="1"/>
</dbReference>
<dbReference type="GO" id="GO:0004067">
    <property type="term" value="F:asparaginase activity"/>
    <property type="evidence" value="ECO:0007669"/>
    <property type="project" value="UniProtKB-EC"/>
</dbReference>
<evidence type="ECO:0000256" key="11">
    <source>
        <dbReference type="PIRSR" id="PIRSR600246-3"/>
    </source>
</evidence>
<sequence>MDMGTNRKAVTVEFVDSAQLTLVASSEQLNPPTIKMRSLRSSPIILLLLIHLFDHVVIADIEPIVLVHGGAGTISEDRIPGKYRGSKLAARVGYQVLMNNGTVLDAVEEAVRIMESDSNFNAGYGSVLNYDGDVEMDASIMDGATLKAGCVAGVRDVLHPITLARRVMDKTRHNFLAGLGLVDFTEKEGIEIMYPPGQLVTQFSKDSLDKWKQNNEKPSTGEGGTVGAVAIDKFGNIAAATSTGGLTGKLPGRVGDTPIIGAGTYADNLIGGISATGDGDTIMKVSLVYDILKRMEYLGDDMSKASEDALAAMSERLDGTAGIIGLDTNGNVAIVCNTDQISWAYQRGQTVAYGVRKGEHLEEQLSEEEMMLDMWSVSEELFAKYN</sequence>
<keyword evidence="5" id="KW-0068">Autocatalytic cleavage</keyword>
<dbReference type="OMA" id="PECADTE"/>
<dbReference type="Pfam" id="PF01112">
    <property type="entry name" value="Asparaginase_2"/>
    <property type="match status" value="1"/>
</dbReference>
<evidence type="ECO:0000256" key="4">
    <source>
        <dbReference type="ARBA" id="ARBA00022801"/>
    </source>
</evidence>
<feature type="binding site" evidence="10">
    <location>
        <begin position="253"/>
        <end position="256"/>
    </location>
    <ligand>
        <name>substrate</name>
    </ligand>
</feature>
<reference evidence="12" key="1">
    <citation type="submission" date="2005-10" db="EMBL/GenBank/DDBJ databases">
        <authorList>
            <person name="Loftus B.J."/>
            <person name="Nene V.M."/>
            <person name="Hannick L.I."/>
            <person name="Bidwell S."/>
            <person name="Haas B."/>
            <person name="Amedeo P."/>
            <person name="Orvis J."/>
            <person name="Wortman J.R."/>
            <person name="White O.R."/>
            <person name="Salzberg S."/>
            <person name="Shumway M."/>
            <person name="Koo H."/>
            <person name="Zhao Y."/>
            <person name="Holmes M."/>
            <person name="Miller J."/>
            <person name="Schatz M."/>
            <person name="Pop M."/>
            <person name="Pai G."/>
            <person name="Utterback T."/>
            <person name="Rogers Y.-H."/>
            <person name="Kravitz S."/>
            <person name="Fraser C.M."/>
        </authorList>
    </citation>
    <scope>NUCLEOTIDE SEQUENCE</scope>
    <source>
        <strain evidence="12">Liverpool</strain>
    </source>
</reference>
<dbReference type="PaxDb" id="7159-AAEL010930-PA"/>
<dbReference type="PANTHER" id="PTHR10188">
    <property type="entry name" value="L-ASPARAGINASE"/>
    <property type="match status" value="1"/>
</dbReference>
<evidence type="ECO:0000256" key="5">
    <source>
        <dbReference type="ARBA" id="ARBA00022813"/>
    </source>
</evidence>